<comment type="caution">
    <text evidence="1">The sequence shown here is derived from an EMBL/GenBank/DDBJ whole genome shotgun (WGS) entry which is preliminary data.</text>
</comment>
<accession>A0A370GFV3</accession>
<protein>
    <submittedName>
        <fullName evidence="1">Uncharacterized protein</fullName>
    </submittedName>
</protein>
<reference evidence="1 2" key="1">
    <citation type="submission" date="2018-07" db="EMBL/GenBank/DDBJ databases">
        <title>Genomic Encyclopedia of Type Strains, Phase IV (KMG-IV): sequencing the most valuable type-strain genomes for metagenomic binning, comparative biology and taxonomic classification.</title>
        <authorList>
            <person name="Goeker M."/>
        </authorList>
    </citation>
    <scope>NUCLEOTIDE SEQUENCE [LARGE SCALE GENOMIC DNA]</scope>
    <source>
        <strain evidence="1 2">DSM 16500</strain>
    </source>
</reference>
<dbReference type="AlphaFoldDB" id="A0A370GFV3"/>
<evidence type="ECO:0000313" key="1">
    <source>
        <dbReference type="EMBL" id="RDI42672.1"/>
    </source>
</evidence>
<keyword evidence="2" id="KW-1185">Reference proteome</keyword>
<dbReference type="RefSeq" id="WP_114834537.1">
    <property type="nucleotide sequence ID" value="NZ_LR699114.1"/>
</dbReference>
<dbReference type="EMBL" id="QQAX01000013">
    <property type="protein sequence ID" value="RDI42672.1"/>
    <property type="molecule type" value="Genomic_DNA"/>
</dbReference>
<name>A0A370GFV3_9COXI</name>
<proteinExistence type="predicted"/>
<sequence length="736" mass="83910">MLLHQRLIKQIKNPAPQRAIKTAAMLDVDRTVTDPGGEYLNRAMMDALKAQGITDIFFFTTMTGFNFTQELAGKIPGIEKSSEENRIYTRMRIIEEYKKAGFNVRAVVTPMDCVGDHPVGYWYDEYAKKYQAILEKSKTAEDPEQLVKEANGFSEMLRNQDRKASLVAHYLYNEGKSPKDREDTKGFMYEKLIEHLPADIDSLIYFDDSEKCQQSVQKAHDRIMSGDESTRSTLTTQPEIQQNVPVSEISIPQLSDLQKRVVPTTVAGFTYFDPKENEDETYSVDYGNYTQMIHNHHNQVVQDKKMELAIQGELFRILSDPELMDDAVYARGSAKIKGIPVSFSKLPQDLFDQNGEVKKDVADQNGIFIDKERIQESALRDHLGITIQGLSTRERLILEAAVMTAKKNVIDMLYVKQTPVDTPDDEKGIIHTTLTKNANRIVKYTMQKMGALHFKPDQQLQLTNESKGKLQTMLDSQWDIKASLLLHRIKSLQDMYYGLGRSRHSNDINKLLSGVTNLKADNAKDKFAGLVGLLETEFQRCENEFCKPFLGIGKAKTTDDFIKRINSDRNDYHYPRLLALILQSAENDHPGCLAKYPPDDNKISRIKPGHQTEYVKILPDLMDSESLRGNDFKEFKEFEKALNKAGFSRIQIYRLYYNYDPVGIPMIKETWPILKSLDETTFSQFVNGDKEIAVGIAKILKQPIEDIKNIKGAIDALNKRHPIDMTQQKKVAASKT</sequence>
<dbReference type="OrthoDB" id="5654404at2"/>
<organism evidence="1 2">
    <name type="scientific">Aquicella lusitana</name>
    <dbReference type="NCBI Taxonomy" id="254246"/>
    <lineage>
        <taxon>Bacteria</taxon>
        <taxon>Pseudomonadati</taxon>
        <taxon>Pseudomonadota</taxon>
        <taxon>Gammaproteobacteria</taxon>
        <taxon>Legionellales</taxon>
        <taxon>Coxiellaceae</taxon>
        <taxon>Aquicella</taxon>
    </lineage>
</organism>
<gene>
    <name evidence="1" type="ORF">C8D86_1131</name>
</gene>
<evidence type="ECO:0000313" key="2">
    <source>
        <dbReference type="Proteomes" id="UP000254720"/>
    </source>
</evidence>
<dbReference type="Proteomes" id="UP000254720">
    <property type="component" value="Unassembled WGS sequence"/>
</dbReference>